<dbReference type="InterPro" id="IPR009057">
    <property type="entry name" value="Homeodomain-like_sf"/>
</dbReference>
<dbReference type="RefSeq" id="WP_163283948.1">
    <property type="nucleotide sequence ID" value="NZ_JAAGVY010000008.1"/>
</dbReference>
<sequence>MPSSLANIRIDVSAKIYLKDPYSSDLGKNIVANALALIDELGMEKFTFKKLAHEINTTESAIYRYFESKHRLVLYYIAWYWGWMEYNLVFGLANISDPKLKLEMAIKILTNDLKDSNSVVFSIERLYRVVISESSKAYLIKDVDHANKDGIYLQFKNLCNRFSLLLHDFAPGYPYAHSLSSMLIQAHLDQHFFYNHLPALTELENDTMRFEFFNELIFSTLLAWKNK</sequence>
<dbReference type="Gene3D" id="1.10.357.10">
    <property type="entry name" value="Tetracycline Repressor, domain 2"/>
    <property type="match status" value="1"/>
</dbReference>
<dbReference type="PRINTS" id="PR00455">
    <property type="entry name" value="HTHTETR"/>
</dbReference>
<name>A0A7K3WN76_9FLAO</name>
<evidence type="ECO:0000256" key="1">
    <source>
        <dbReference type="ARBA" id="ARBA00023125"/>
    </source>
</evidence>
<proteinExistence type="predicted"/>
<gene>
    <name evidence="4" type="ORF">G3O08_06185</name>
</gene>
<dbReference type="Pfam" id="PF00440">
    <property type="entry name" value="TetR_N"/>
    <property type="match status" value="1"/>
</dbReference>
<evidence type="ECO:0000259" key="3">
    <source>
        <dbReference type="PROSITE" id="PS50977"/>
    </source>
</evidence>
<dbReference type="InterPro" id="IPR001647">
    <property type="entry name" value="HTH_TetR"/>
</dbReference>
<organism evidence="4 5">
    <name type="scientific">Cryomorpha ignava</name>
    <dbReference type="NCBI Taxonomy" id="101383"/>
    <lineage>
        <taxon>Bacteria</taxon>
        <taxon>Pseudomonadati</taxon>
        <taxon>Bacteroidota</taxon>
        <taxon>Flavobacteriia</taxon>
        <taxon>Flavobacteriales</taxon>
        <taxon>Cryomorphaceae</taxon>
        <taxon>Cryomorpha</taxon>
    </lineage>
</organism>
<feature type="DNA-binding region" description="H-T-H motif" evidence="2">
    <location>
        <begin position="47"/>
        <end position="66"/>
    </location>
</feature>
<dbReference type="Proteomes" id="UP000486602">
    <property type="component" value="Unassembled WGS sequence"/>
</dbReference>
<evidence type="ECO:0000256" key="2">
    <source>
        <dbReference type="PROSITE-ProRule" id="PRU00335"/>
    </source>
</evidence>
<evidence type="ECO:0000313" key="4">
    <source>
        <dbReference type="EMBL" id="NEN23086.1"/>
    </source>
</evidence>
<dbReference type="PROSITE" id="PS50977">
    <property type="entry name" value="HTH_TETR_2"/>
    <property type="match status" value="1"/>
</dbReference>
<comment type="caution">
    <text evidence="4">The sequence shown here is derived from an EMBL/GenBank/DDBJ whole genome shotgun (WGS) entry which is preliminary data.</text>
</comment>
<accession>A0A7K3WN76</accession>
<dbReference type="EMBL" id="JAAGVY010000008">
    <property type="protein sequence ID" value="NEN23086.1"/>
    <property type="molecule type" value="Genomic_DNA"/>
</dbReference>
<dbReference type="SUPFAM" id="SSF46689">
    <property type="entry name" value="Homeodomain-like"/>
    <property type="match status" value="1"/>
</dbReference>
<reference evidence="4 5" key="1">
    <citation type="submission" date="2020-02" db="EMBL/GenBank/DDBJ databases">
        <title>Out from the shadows clarifying the taxonomy of the family Cryomorphaceae and related taxa by utilizing the GTDB taxonomic framework.</title>
        <authorList>
            <person name="Bowman J.P."/>
        </authorList>
    </citation>
    <scope>NUCLEOTIDE SEQUENCE [LARGE SCALE GENOMIC DNA]</scope>
    <source>
        <strain evidence="4 5">QSSC 1-22</strain>
    </source>
</reference>
<dbReference type="GO" id="GO:0003677">
    <property type="term" value="F:DNA binding"/>
    <property type="evidence" value="ECO:0007669"/>
    <property type="project" value="UniProtKB-UniRule"/>
</dbReference>
<dbReference type="AlphaFoldDB" id="A0A7K3WN76"/>
<protein>
    <submittedName>
        <fullName evidence="4">TetR/AcrR family transcriptional regulator</fullName>
    </submittedName>
</protein>
<keyword evidence="1 2" id="KW-0238">DNA-binding</keyword>
<evidence type="ECO:0000313" key="5">
    <source>
        <dbReference type="Proteomes" id="UP000486602"/>
    </source>
</evidence>
<keyword evidence="5" id="KW-1185">Reference proteome</keyword>
<feature type="domain" description="HTH tetR-type" evidence="3">
    <location>
        <begin position="24"/>
        <end position="84"/>
    </location>
</feature>